<organism evidence="1 2">
    <name type="scientific">Paenibacillus chondroitinus</name>
    <dbReference type="NCBI Taxonomy" id="59842"/>
    <lineage>
        <taxon>Bacteria</taxon>
        <taxon>Bacillati</taxon>
        <taxon>Bacillota</taxon>
        <taxon>Bacilli</taxon>
        <taxon>Bacillales</taxon>
        <taxon>Paenibacillaceae</taxon>
        <taxon>Paenibacillus</taxon>
    </lineage>
</organism>
<comment type="caution">
    <text evidence="1">The sequence shown here is derived from an EMBL/GenBank/DDBJ whole genome shotgun (WGS) entry which is preliminary data.</text>
</comment>
<dbReference type="Proteomes" id="UP001355653">
    <property type="component" value="Unassembled WGS sequence"/>
</dbReference>
<keyword evidence="2" id="KW-1185">Reference proteome</keyword>
<dbReference type="EMBL" id="JAROBY010000007">
    <property type="protein sequence ID" value="MEB4793019.1"/>
    <property type="molecule type" value="Genomic_DNA"/>
</dbReference>
<name>A0ABU6D5K6_9BACL</name>
<evidence type="ECO:0000313" key="1">
    <source>
        <dbReference type="EMBL" id="MEB4793019.1"/>
    </source>
</evidence>
<reference evidence="1 2" key="1">
    <citation type="submission" date="2023-03" db="EMBL/GenBank/DDBJ databases">
        <title>Bacillus Genome Sequencing.</title>
        <authorList>
            <person name="Dunlap C."/>
        </authorList>
    </citation>
    <scope>NUCLEOTIDE SEQUENCE [LARGE SCALE GENOMIC DNA]</scope>
    <source>
        <strain evidence="1 2">NRS-1351</strain>
    </source>
</reference>
<accession>A0ABU6D5K6</accession>
<protein>
    <submittedName>
        <fullName evidence="1">Uncharacterized protein</fullName>
    </submittedName>
</protein>
<evidence type="ECO:0000313" key="2">
    <source>
        <dbReference type="Proteomes" id="UP001355653"/>
    </source>
</evidence>
<gene>
    <name evidence="1" type="ORF">P5G65_03870</name>
</gene>
<proteinExistence type="predicted"/>
<dbReference type="RefSeq" id="WP_127458158.1">
    <property type="nucleotide sequence ID" value="NZ_JAROBY010000007.1"/>
</dbReference>
<sequence length="77" mass="9124">MAVTWLWRLRWRLRWRWHWHWISSNASHILQRVRAAQIHFALPNEVVDLLPVAGVTGISTVKHAEEHGIDLLTIKNK</sequence>